<organism evidence="3">
    <name type="scientific">uncultured Spirochaetota bacterium</name>
    <dbReference type="NCBI Taxonomy" id="460511"/>
    <lineage>
        <taxon>Bacteria</taxon>
        <taxon>Pseudomonadati</taxon>
        <taxon>Spirochaetota</taxon>
        <taxon>environmental samples</taxon>
    </lineage>
</organism>
<dbReference type="PANTHER" id="PTHR43022">
    <property type="entry name" value="PROTEIN SMF"/>
    <property type="match status" value="1"/>
</dbReference>
<dbReference type="InterPro" id="IPR057666">
    <property type="entry name" value="DrpA_SLOG"/>
</dbReference>
<feature type="domain" description="Smf/DprA SLOG" evidence="2">
    <location>
        <begin position="119"/>
        <end position="327"/>
    </location>
</feature>
<comment type="similarity">
    <text evidence="1">Belongs to the DprA/Smf family.</text>
</comment>
<gene>
    <name evidence="3" type="ORF">TRIP_E20107</name>
</gene>
<dbReference type="GO" id="GO:0009294">
    <property type="term" value="P:DNA-mediated transformation"/>
    <property type="evidence" value="ECO:0007669"/>
    <property type="project" value="InterPro"/>
</dbReference>
<name>A0A652ZUV4_9SPIR</name>
<dbReference type="EMBL" id="UPXP01000012">
    <property type="protein sequence ID" value="VBB39533.1"/>
    <property type="molecule type" value="Genomic_DNA"/>
</dbReference>
<sequence>MNPRTRRSHLRRMRMKQWSHPRILALFQDSRPNSEPRASGSEALQVALAIARMDFLRSHEKLLLSRDIGTAQELSRMGLPELEGIILRSLNRGVWNPAAFLEKARRDEDFLARAGILFLSLDDPCYPPQLRETYRPPFGLYVRGRLPDAEAPCVSLVGTRAATGRGLKAAFGLAEGLSSKGISVISGLALGIDSAAHRGGLRGRAKTLAVLPGGMDSIYPAANRGLAARILDEGGCLVAENPPETQIRRYRFPERNRIIAGLARSCVVVEAPEGSGALITAEHSLSEGRDVFVHRACLGGSRNSGCAALLEQGAVAVATAEDIIAEWASCGDRSGKASARRQEEEMKQHG</sequence>
<protein>
    <submittedName>
        <fullName evidence="3">DNA protecting protein DprA</fullName>
    </submittedName>
</protein>
<evidence type="ECO:0000313" key="3">
    <source>
        <dbReference type="EMBL" id="VBB39533.1"/>
    </source>
</evidence>
<dbReference type="AlphaFoldDB" id="A0A652ZUV4"/>
<dbReference type="Pfam" id="PF02481">
    <property type="entry name" value="DNA_processg_A"/>
    <property type="match status" value="1"/>
</dbReference>
<dbReference type="Gene3D" id="3.40.50.450">
    <property type="match status" value="1"/>
</dbReference>
<dbReference type="PANTHER" id="PTHR43022:SF1">
    <property type="entry name" value="PROTEIN SMF"/>
    <property type="match status" value="1"/>
</dbReference>
<dbReference type="SUPFAM" id="SSF102405">
    <property type="entry name" value="MCP/YpsA-like"/>
    <property type="match status" value="1"/>
</dbReference>
<evidence type="ECO:0000259" key="2">
    <source>
        <dbReference type="Pfam" id="PF02481"/>
    </source>
</evidence>
<reference evidence="3" key="1">
    <citation type="submission" date="2018-07" db="EMBL/GenBank/DDBJ databases">
        <authorList>
            <consortium name="Genoscope - CEA"/>
            <person name="William W."/>
        </authorList>
    </citation>
    <scope>NUCLEOTIDE SEQUENCE</scope>
    <source>
        <strain evidence="3">IK1</strain>
    </source>
</reference>
<accession>A0A652ZUV4</accession>
<dbReference type="NCBIfam" id="TIGR00732">
    <property type="entry name" value="dprA"/>
    <property type="match status" value="1"/>
</dbReference>
<evidence type="ECO:0000256" key="1">
    <source>
        <dbReference type="ARBA" id="ARBA00006525"/>
    </source>
</evidence>
<proteinExistence type="inferred from homology"/>
<dbReference type="InterPro" id="IPR003488">
    <property type="entry name" value="DprA"/>
</dbReference>